<feature type="region of interest" description="Disordered" evidence="1">
    <location>
        <begin position="78"/>
        <end position="150"/>
    </location>
</feature>
<dbReference type="Proteomes" id="UP000316781">
    <property type="component" value="Unassembled WGS sequence"/>
</dbReference>
<protein>
    <recommendedName>
        <fullName evidence="4">Energy transducer TonB</fullName>
    </recommendedName>
</protein>
<evidence type="ECO:0000313" key="2">
    <source>
        <dbReference type="EMBL" id="TRL37642.1"/>
    </source>
</evidence>
<dbReference type="AlphaFoldDB" id="A0A549T6Y6"/>
<feature type="compositionally biased region" description="Low complexity" evidence="1">
    <location>
        <begin position="136"/>
        <end position="150"/>
    </location>
</feature>
<dbReference type="RefSeq" id="WP_142861596.1">
    <property type="nucleotide sequence ID" value="NZ_VJMF01000009.1"/>
</dbReference>
<sequence length="242" mass="24800">MTAAAAEAFIAAPETITTKGERRATQSLLILDGGRPNYAVSGAAALAYALALTAVVNFALPHTEPTTEEPLELVVVPSPAVDQPPPEEIPQPEEIDDTPPPPEAIEPVAPIEPPKPPALKPVPKVVEKKPPTPRPAVAARQDAAPSQAATANANAQQSIAANQFLSCMQRSARNAAPDGPIPKHGRVAYRATFSAGGAMTGFNIVSSSGNATLDAIATRVGSRCGSLPAIGRVFAVSGGVVF</sequence>
<name>A0A549T6Y6_METSR</name>
<accession>A0A549T6Y6</accession>
<comment type="caution">
    <text evidence="2">The sequence shown here is derived from an EMBL/GenBank/DDBJ whole genome shotgun (WGS) entry which is preliminary data.</text>
</comment>
<reference evidence="2 3" key="1">
    <citation type="submission" date="2019-07" db="EMBL/GenBank/DDBJ databases">
        <title>Ln-dependent methylotrophs.</title>
        <authorList>
            <person name="Tani A."/>
        </authorList>
    </citation>
    <scope>NUCLEOTIDE SEQUENCE [LARGE SCALE GENOMIC DNA]</scope>
    <source>
        <strain evidence="2 3">SM89A</strain>
    </source>
</reference>
<dbReference type="EMBL" id="VJMF01000009">
    <property type="protein sequence ID" value="TRL37642.1"/>
    <property type="molecule type" value="Genomic_DNA"/>
</dbReference>
<feature type="compositionally biased region" description="Pro residues" evidence="1">
    <location>
        <begin position="98"/>
        <end position="120"/>
    </location>
</feature>
<gene>
    <name evidence="2" type="ORF">FM996_01935</name>
</gene>
<evidence type="ECO:0000256" key="1">
    <source>
        <dbReference type="SAM" id="MobiDB-lite"/>
    </source>
</evidence>
<evidence type="ECO:0000313" key="3">
    <source>
        <dbReference type="Proteomes" id="UP000316781"/>
    </source>
</evidence>
<dbReference type="Gene3D" id="3.30.1150.10">
    <property type="match status" value="1"/>
</dbReference>
<organism evidence="2 3">
    <name type="scientific">Methylosinus sporium</name>
    <dbReference type="NCBI Taxonomy" id="428"/>
    <lineage>
        <taxon>Bacteria</taxon>
        <taxon>Pseudomonadati</taxon>
        <taxon>Pseudomonadota</taxon>
        <taxon>Alphaproteobacteria</taxon>
        <taxon>Hyphomicrobiales</taxon>
        <taxon>Methylocystaceae</taxon>
        <taxon>Methylosinus</taxon>
    </lineage>
</organism>
<evidence type="ECO:0008006" key="4">
    <source>
        <dbReference type="Google" id="ProtNLM"/>
    </source>
</evidence>
<proteinExistence type="predicted"/>